<evidence type="ECO:0000313" key="2">
    <source>
        <dbReference type="Proteomes" id="UP000663720"/>
    </source>
</evidence>
<reference evidence="1" key="1">
    <citation type="journal article" date="2021" name="Microb. Physiol.">
        <title>Proteogenomic Insights into the Physiology of Marine, Sulfate-Reducing, Filamentous Desulfonema limicola and Desulfonema magnum.</title>
        <authorList>
            <person name="Schnaars V."/>
            <person name="Wohlbrand L."/>
            <person name="Scheve S."/>
            <person name="Hinrichs C."/>
            <person name="Reinhardt R."/>
            <person name="Rabus R."/>
        </authorList>
    </citation>
    <scope>NUCLEOTIDE SEQUENCE</scope>
    <source>
        <strain evidence="1">5ac10</strain>
    </source>
</reference>
<gene>
    <name evidence="1" type="ORF">dnl_59520</name>
</gene>
<keyword evidence="2" id="KW-1185">Reference proteome</keyword>
<evidence type="ECO:0000313" key="1">
    <source>
        <dbReference type="EMBL" id="QTA83539.1"/>
    </source>
</evidence>
<sequence>MILSPSQIRGFEPATCDPLADSAGQFCYDKLLELTWKEKQRRKYQS</sequence>
<dbReference type="KEGG" id="dli:dnl_59520"/>
<proteinExistence type="predicted"/>
<dbReference type="Proteomes" id="UP000663720">
    <property type="component" value="Chromosome"/>
</dbReference>
<dbReference type="RefSeq" id="WP_207689368.1">
    <property type="nucleotide sequence ID" value="NZ_CP061799.1"/>
</dbReference>
<organism evidence="1 2">
    <name type="scientific">Desulfonema limicola</name>
    <dbReference type="NCBI Taxonomy" id="45656"/>
    <lineage>
        <taxon>Bacteria</taxon>
        <taxon>Pseudomonadati</taxon>
        <taxon>Thermodesulfobacteriota</taxon>
        <taxon>Desulfobacteria</taxon>
        <taxon>Desulfobacterales</taxon>
        <taxon>Desulfococcaceae</taxon>
        <taxon>Desulfonema</taxon>
    </lineage>
</organism>
<name>A0A975BDA5_9BACT</name>
<dbReference type="EMBL" id="CP061799">
    <property type="protein sequence ID" value="QTA83539.1"/>
    <property type="molecule type" value="Genomic_DNA"/>
</dbReference>
<dbReference type="AlphaFoldDB" id="A0A975BDA5"/>
<protein>
    <submittedName>
        <fullName evidence="1">Uncharacterized protein</fullName>
    </submittedName>
</protein>
<accession>A0A975BDA5</accession>